<dbReference type="EMBL" id="JANPWB010000013">
    <property type="protein sequence ID" value="KAJ1104305.1"/>
    <property type="molecule type" value="Genomic_DNA"/>
</dbReference>
<protein>
    <submittedName>
        <fullName evidence="1">Uncharacterized protein</fullName>
    </submittedName>
</protein>
<dbReference type="Proteomes" id="UP001066276">
    <property type="component" value="Chromosome 9"/>
</dbReference>
<proteinExistence type="predicted"/>
<reference evidence="1" key="1">
    <citation type="journal article" date="2022" name="bioRxiv">
        <title>Sequencing and chromosome-scale assembly of the giantPleurodeles waltlgenome.</title>
        <authorList>
            <person name="Brown T."/>
            <person name="Elewa A."/>
            <person name="Iarovenko S."/>
            <person name="Subramanian E."/>
            <person name="Araus A.J."/>
            <person name="Petzold A."/>
            <person name="Susuki M."/>
            <person name="Suzuki K.-i.T."/>
            <person name="Hayashi T."/>
            <person name="Toyoda A."/>
            <person name="Oliveira C."/>
            <person name="Osipova E."/>
            <person name="Leigh N.D."/>
            <person name="Simon A."/>
            <person name="Yun M.H."/>
        </authorList>
    </citation>
    <scope>NUCLEOTIDE SEQUENCE</scope>
    <source>
        <strain evidence="1">20211129_DDA</strain>
        <tissue evidence="1">Liver</tissue>
    </source>
</reference>
<organism evidence="1 2">
    <name type="scientific">Pleurodeles waltl</name>
    <name type="common">Iberian ribbed newt</name>
    <dbReference type="NCBI Taxonomy" id="8319"/>
    <lineage>
        <taxon>Eukaryota</taxon>
        <taxon>Metazoa</taxon>
        <taxon>Chordata</taxon>
        <taxon>Craniata</taxon>
        <taxon>Vertebrata</taxon>
        <taxon>Euteleostomi</taxon>
        <taxon>Amphibia</taxon>
        <taxon>Batrachia</taxon>
        <taxon>Caudata</taxon>
        <taxon>Salamandroidea</taxon>
        <taxon>Salamandridae</taxon>
        <taxon>Pleurodelinae</taxon>
        <taxon>Pleurodeles</taxon>
    </lineage>
</organism>
<sequence>MHYQKGISDNSPVGVTVLGYSQAYSQPPRLDPWYLRDKSFANRKEGGVGEGLSHQLRLKRYELRALAERHARAYALASHHQLYDVGDKAKRLLAWLDKCNQECSWVRVILTKEEATCESSESIAEAFAAYYEEVYASVSRMTEED</sequence>
<comment type="caution">
    <text evidence="1">The sequence shown here is derived from an EMBL/GenBank/DDBJ whole genome shotgun (WGS) entry which is preliminary data.</text>
</comment>
<gene>
    <name evidence="1" type="ORF">NDU88_001717</name>
</gene>
<accession>A0AAV7MNG9</accession>
<evidence type="ECO:0000313" key="2">
    <source>
        <dbReference type="Proteomes" id="UP001066276"/>
    </source>
</evidence>
<name>A0AAV7MNG9_PLEWA</name>
<keyword evidence="2" id="KW-1185">Reference proteome</keyword>
<evidence type="ECO:0000313" key="1">
    <source>
        <dbReference type="EMBL" id="KAJ1104305.1"/>
    </source>
</evidence>
<dbReference type="AlphaFoldDB" id="A0AAV7MNG9"/>